<feature type="transmembrane region" description="Helical" evidence="8">
    <location>
        <begin position="304"/>
        <end position="329"/>
    </location>
</feature>
<keyword evidence="6 8" id="KW-0472">Membrane</keyword>
<dbReference type="Pfam" id="PF02460">
    <property type="entry name" value="Patched"/>
    <property type="match status" value="1"/>
</dbReference>
<feature type="transmembrane region" description="Helical" evidence="8">
    <location>
        <begin position="269"/>
        <end position="292"/>
    </location>
</feature>
<evidence type="ECO:0000256" key="5">
    <source>
        <dbReference type="ARBA" id="ARBA00022989"/>
    </source>
</evidence>
<dbReference type="AlphaFoldDB" id="A0A0N4ZYG8"/>
<dbReference type="PANTHER" id="PTHR10796:SF92">
    <property type="entry name" value="PATCHED-RELATED, ISOFORM A"/>
    <property type="match status" value="1"/>
</dbReference>
<dbReference type="InterPro" id="IPR003392">
    <property type="entry name" value="PTHD_SSD"/>
</dbReference>
<feature type="domain" description="SSD" evidence="9">
    <location>
        <begin position="735"/>
        <end position="861"/>
    </location>
</feature>
<proteinExistence type="inferred from homology"/>
<dbReference type="PANTHER" id="PTHR10796">
    <property type="entry name" value="PATCHED-RELATED"/>
    <property type="match status" value="1"/>
</dbReference>
<evidence type="ECO:0000256" key="3">
    <source>
        <dbReference type="ARBA" id="ARBA00022475"/>
    </source>
</evidence>
<dbReference type="SUPFAM" id="SSF82866">
    <property type="entry name" value="Multidrug efflux transporter AcrB transmembrane domain"/>
    <property type="match status" value="2"/>
</dbReference>
<keyword evidence="3" id="KW-1003">Cell membrane</keyword>
<dbReference type="WBParaSite" id="PTRK_0001383800.1">
    <property type="protein sequence ID" value="PTRK_0001383800.1"/>
    <property type="gene ID" value="PTRK_0001383800"/>
</dbReference>
<sequence length="901" mass="101727">MVKFDCLEKPLSRFFRDYGKFVCKYPKPFIILPIFFTLFCAVGFLHIEIASEAIHLYTPTNAPSKTERQIFHELWPLKNDNYISGRAVTTTREIQMTLTTPNGENILDGEFPNMVAEFQHKLENDIFVEYEGIKYGYKDLCIQFRDQGCPGTQHVQLISHLYQHGFNISFPTLQIGDKTGYIGSTLGGVRVFKGDDNKDYVYSAQSWLLLYHLKFIPENTSFISGLWELKFQEEMIKFGANKKLKLSVFHSQTLTNEIKRNGKSLMSKFAFALVLLIIFSVISSISFMNYGWSIDWTLSKPIPVLVGVLSAGMGVITSIGMLCGLGLVYNDIVGVMPFLVLAVGVDNTFLILSGVRRTSRVASSGNRISETLAEAGVSMFITSSTNALSFFIGAITTMPAVYIFCIYTAVALVFTFIYGITIYVAVLSLFLDIERKGKHCMFLGDIHEVKEKADYDEATFMERLFYVGSPNVANITPRSEIQRQSYFSLFFKNYFGPILTDGYIQLFTFLLYVGYIIISVYGCFDIKEGLEPVNLLVRDSYAVPHYRTLEKFFLRYGQTLQVAISNPPDLRDKANRDRIRHLASVFANSKHGIGNNSIQLWMDEVEYFVGREIEQSEYKDDLYYIYSINHFLNNPTSRFSEDIRWVEDKNGGMTIAAFRFTIGMKNIQSTVDQTKATAEMRKIAEEFSEYNITTFMPLWLFTDQFALVIPNTIQNITIALICMILIAVVLIPEPVCSIFVAFAIASVDIGVIGFMTLWDVNLDVISMITIIMSIGFSVDYSAHVTYGYMISKKPESSQKMIETLTALGLPLLQGAASTILAVVTLADTPAYMVQTFFKTVFLAIVFGLFHGLVFLPVTLSIFIKPWCLTKDPPPTTEVPAVGKTPKQDTFTIYPVQINSET</sequence>
<evidence type="ECO:0000313" key="11">
    <source>
        <dbReference type="WBParaSite" id="PTRK_0001383800.1"/>
    </source>
</evidence>
<dbReference type="InterPro" id="IPR000731">
    <property type="entry name" value="SSD"/>
</dbReference>
<feature type="transmembrane region" description="Helical" evidence="8">
    <location>
        <begin position="764"/>
        <end position="782"/>
    </location>
</feature>
<dbReference type="InterPro" id="IPR051697">
    <property type="entry name" value="Patched_domain-protein"/>
</dbReference>
<protein>
    <submittedName>
        <fullName evidence="11">SSD domain-containing protein</fullName>
    </submittedName>
</protein>
<keyword evidence="5 8" id="KW-1133">Transmembrane helix</keyword>
<evidence type="ECO:0000256" key="2">
    <source>
        <dbReference type="ARBA" id="ARBA00005585"/>
    </source>
</evidence>
<dbReference type="GO" id="GO:0018996">
    <property type="term" value="P:molting cycle, collagen and cuticulin-based cuticle"/>
    <property type="evidence" value="ECO:0007669"/>
    <property type="project" value="TreeGrafter"/>
</dbReference>
<evidence type="ECO:0000256" key="6">
    <source>
        <dbReference type="ARBA" id="ARBA00023136"/>
    </source>
</evidence>
<dbReference type="FunFam" id="1.20.1640.10:FF:000013">
    <property type="entry name" value="PaTched Related family"/>
    <property type="match status" value="1"/>
</dbReference>
<feature type="transmembrane region" description="Helical" evidence="8">
    <location>
        <begin position="840"/>
        <end position="863"/>
    </location>
</feature>
<evidence type="ECO:0000256" key="1">
    <source>
        <dbReference type="ARBA" id="ARBA00004651"/>
    </source>
</evidence>
<evidence type="ECO:0000313" key="10">
    <source>
        <dbReference type="Proteomes" id="UP000038045"/>
    </source>
</evidence>
<reference evidence="11" key="1">
    <citation type="submission" date="2017-02" db="UniProtKB">
        <authorList>
            <consortium name="WormBaseParasite"/>
        </authorList>
    </citation>
    <scope>IDENTIFICATION</scope>
</reference>
<dbReference type="PROSITE" id="PS50156">
    <property type="entry name" value="SSD"/>
    <property type="match status" value="2"/>
</dbReference>
<evidence type="ECO:0000256" key="8">
    <source>
        <dbReference type="SAM" id="Phobius"/>
    </source>
</evidence>
<feature type="transmembrane region" description="Helical" evidence="8">
    <location>
        <begin position="502"/>
        <end position="522"/>
    </location>
</feature>
<accession>A0A0N4ZYG8</accession>
<dbReference type="Proteomes" id="UP000038045">
    <property type="component" value="Unplaced"/>
</dbReference>
<feature type="domain" description="SSD" evidence="9">
    <location>
        <begin position="263"/>
        <end position="429"/>
    </location>
</feature>
<dbReference type="GO" id="GO:0006897">
    <property type="term" value="P:endocytosis"/>
    <property type="evidence" value="ECO:0007669"/>
    <property type="project" value="TreeGrafter"/>
</dbReference>
<comment type="similarity">
    <text evidence="2">Belongs to the patched family.</text>
</comment>
<feature type="transmembrane region" description="Helical" evidence="8">
    <location>
        <begin position="803"/>
        <end position="825"/>
    </location>
</feature>
<feature type="transmembrane region" description="Helical" evidence="8">
    <location>
        <begin position="335"/>
        <end position="355"/>
    </location>
</feature>
<dbReference type="GO" id="GO:0030659">
    <property type="term" value="C:cytoplasmic vesicle membrane"/>
    <property type="evidence" value="ECO:0007669"/>
    <property type="project" value="TreeGrafter"/>
</dbReference>
<feature type="transmembrane region" description="Helical" evidence="8">
    <location>
        <begin position="713"/>
        <end position="731"/>
    </location>
</feature>
<evidence type="ECO:0000256" key="4">
    <source>
        <dbReference type="ARBA" id="ARBA00022692"/>
    </source>
</evidence>
<evidence type="ECO:0000259" key="9">
    <source>
        <dbReference type="PROSITE" id="PS50156"/>
    </source>
</evidence>
<organism evidence="10 11">
    <name type="scientific">Parastrongyloides trichosuri</name>
    <name type="common">Possum-specific nematode worm</name>
    <dbReference type="NCBI Taxonomy" id="131310"/>
    <lineage>
        <taxon>Eukaryota</taxon>
        <taxon>Metazoa</taxon>
        <taxon>Ecdysozoa</taxon>
        <taxon>Nematoda</taxon>
        <taxon>Chromadorea</taxon>
        <taxon>Rhabditida</taxon>
        <taxon>Tylenchina</taxon>
        <taxon>Panagrolaimomorpha</taxon>
        <taxon>Strongyloidoidea</taxon>
        <taxon>Strongyloididae</taxon>
        <taxon>Parastrongyloides</taxon>
    </lineage>
</organism>
<feature type="transmembrane region" description="Helical" evidence="8">
    <location>
        <begin position="738"/>
        <end position="758"/>
    </location>
</feature>
<keyword evidence="10" id="KW-1185">Reference proteome</keyword>
<dbReference type="GO" id="GO:0005886">
    <property type="term" value="C:plasma membrane"/>
    <property type="evidence" value="ECO:0007669"/>
    <property type="project" value="UniProtKB-SubCell"/>
</dbReference>
<name>A0A0N4ZYG8_PARTI</name>
<keyword evidence="7" id="KW-0325">Glycoprotein</keyword>
<keyword evidence="4 8" id="KW-0812">Transmembrane</keyword>
<evidence type="ECO:0000256" key="7">
    <source>
        <dbReference type="ARBA" id="ARBA00023180"/>
    </source>
</evidence>
<feature type="transmembrane region" description="Helical" evidence="8">
    <location>
        <begin position="29"/>
        <end position="47"/>
    </location>
</feature>
<dbReference type="Gene3D" id="1.20.1640.10">
    <property type="entry name" value="Multidrug efflux transporter AcrB transmembrane domain"/>
    <property type="match status" value="2"/>
</dbReference>
<comment type="subcellular location">
    <subcellularLocation>
        <location evidence="1">Cell membrane</location>
        <topology evidence="1">Multi-pass membrane protein</topology>
    </subcellularLocation>
</comment>
<feature type="transmembrane region" description="Helical" evidence="8">
    <location>
        <begin position="401"/>
        <end position="431"/>
    </location>
</feature>